<dbReference type="Proteomes" id="UP000306050">
    <property type="component" value="Chromosome SGRAM_21"/>
</dbReference>
<proteinExistence type="predicted"/>
<gene>
    <name evidence="1" type="ORF">EX895_003622</name>
</gene>
<reference evidence="1 2" key="1">
    <citation type="submission" date="2019-05" db="EMBL/GenBank/DDBJ databases">
        <title>Sporisorium graminicola CBS 10092 draft sequencing and annotation.</title>
        <authorList>
            <person name="Solano-Gonzalez S."/>
            <person name="Caddick M.X."/>
            <person name="Darby A."/>
        </authorList>
    </citation>
    <scope>NUCLEOTIDE SEQUENCE [LARGE SCALE GENOMIC DNA]</scope>
    <source>
        <strain evidence="1 2">CBS 10092</strain>
    </source>
</reference>
<evidence type="ECO:0000313" key="1">
    <source>
        <dbReference type="EMBL" id="TKY87608.1"/>
    </source>
</evidence>
<dbReference type="GeneID" id="40726517"/>
<dbReference type="KEGG" id="sgra:EX895_003622"/>
<protein>
    <submittedName>
        <fullName evidence="1">Uncharacterized protein</fullName>
    </submittedName>
</protein>
<dbReference type="RefSeq" id="XP_029739593.1">
    <property type="nucleotide sequence ID" value="XM_029884220.1"/>
</dbReference>
<keyword evidence="2" id="KW-1185">Reference proteome</keyword>
<organism evidence="1 2">
    <name type="scientific">Sporisorium graminicola</name>
    <dbReference type="NCBI Taxonomy" id="280036"/>
    <lineage>
        <taxon>Eukaryota</taxon>
        <taxon>Fungi</taxon>
        <taxon>Dikarya</taxon>
        <taxon>Basidiomycota</taxon>
        <taxon>Ustilaginomycotina</taxon>
        <taxon>Ustilaginomycetes</taxon>
        <taxon>Ustilaginales</taxon>
        <taxon>Ustilaginaceae</taxon>
        <taxon>Sporisorium</taxon>
    </lineage>
</organism>
<accession>A0A4U7KW08</accession>
<comment type="caution">
    <text evidence="1">The sequence shown here is derived from an EMBL/GenBank/DDBJ whole genome shotgun (WGS) entry which is preliminary data.</text>
</comment>
<dbReference type="EMBL" id="SRRM01000013">
    <property type="protein sequence ID" value="TKY87608.1"/>
    <property type="molecule type" value="Genomic_DNA"/>
</dbReference>
<dbReference type="AlphaFoldDB" id="A0A4U7KW08"/>
<evidence type="ECO:0000313" key="2">
    <source>
        <dbReference type="Proteomes" id="UP000306050"/>
    </source>
</evidence>
<name>A0A4U7KW08_9BASI</name>
<sequence length="124" mass="13473">MDQGQSDEMIDSYIARDHSLAGFDRSNFTPDVYKYEAPSSGHIVGGFSVADCPDEGLLSWSTVAASFFDNGYHTATGSGWRPSSSAAQVHLGIGSVLRWLSVHSTLLTEGIRAMQQSFEKHSSR</sequence>